<dbReference type="InterPro" id="IPR002347">
    <property type="entry name" value="SDR_fam"/>
</dbReference>
<dbReference type="Proteomes" id="UP000655420">
    <property type="component" value="Unassembled WGS sequence"/>
</dbReference>
<dbReference type="GO" id="GO:0016491">
    <property type="term" value="F:oxidoreductase activity"/>
    <property type="evidence" value="ECO:0007669"/>
    <property type="project" value="UniProtKB-KW"/>
</dbReference>
<dbReference type="PROSITE" id="PS51257">
    <property type="entry name" value="PROKAR_LIPOPROTEIN"/>
    <property type="match status" value="1"/>
</dbReference>
<gene>
    <name evidence="2" type="ORF">H0I76_05840</name>
</gene>
<evidence type="ECO:0000313" key="2">
    <source>
        <dbReference type="EMBL" id="MBK0398701.1"/>
    </source>
</evidence>
<proteinExistence type="predicted"/>
<dbReference type="Gene3D" id="3.40.50.720">
    <property type="entry name" value="NAD(P)-binding Rossmann-like Domain"/>
    <property type="match status" value="1"/>
</dbReference>
<dbReference type="EMBL" id="JAEHHL010000002">
    <property type="protein sequence ID" value="MBK0398701.1"/>
    <property type="molecule type" value="Genomic_DNA"/>
</dbReference>
<dbReference type="RefSeq" id="WP_200608219.1">
    <property type="nucleotide sequence ID" value="NZ_JAEHHL010000002.1"/>
</dbReference>
<dbReference type="PANTHER" id="PTHR43658:SF8">
    <property type="entry name" value="17-BETA-HYDROXYSTEROID DEHYDROGENASE 14-RELATED"/>
    <property type="match status" value="1"/>
</dbReference>
<sequence length="255" mass="25664">MKIGSDTPAIVTGGASGLGAACVAALRVKGAPVTIFDMSEAEGARVAAETGAKFIPTDVTSDDSVANALAEAADAHGVARIAISCAGIAPAMKTAGSKGPHDMGLFSKVVAVNLIGTMRVMALAAQAMREAAPLDPDGARGVIVNTASVAAYEGQMGQAAYAASKGGVAALTLPAARDLARDGIRVCAIAPGIFGTPMLRGLPDEVQDSLAAQVPFPVRLGDPAEFARLACFIVETGYMNGEVIRLDGAIRMGAR</sequence>
<evidence type="ECO:0000256" key="1">
    <source>
        <dbReference type="ARBA" id="ARBA00023002"/>
    </source>
</evidence>
<dbReference type="PANTHER" id="PTHR43658">
    <property type="entry name" value="SHORT-CHAIN DEHYDROGENASE/REDUCTASE"/>
    <property type="match status" value="1"/>
</dbReference>
<dbReference type="InterPro" id="IPR036291">
    <property type="entry name" value="NAD(P)-bd_dom_sf"/>
</dbReference>
<keyword evidence="3" id="KW-1185">Reference proteome</keyword>
<dbReference type="InterPro" id="IPR020904">
    <property type="entry name" value="Sc_DH/Rdtase_CS"/>
</dbReference>
<dbReference type="AlphaFoldDB" id="A0A8J7SD97"/>
<dbReference type="SUPFAM" id="SSF51735">
    <property type="entry name" value="NAD(P)-binding Rossmann-fold domains"/>
    <property type="match status" value="1"/>
</dbReference>
<comment type="caution">
    <text evidence="2">The sequence shown here is derived from an EMBL/GenBank/DDBJ whole genome shotgun (WGS) entry which is preliminary data.</text>
</comment>
<accession>A0A8J7SD97</accession>
<protein>
    <submittedName>
        <fullName evidence="2">SDR family oxidoreductase</fullName>
    </submittedName>
</protein>
<reference evidence="2" key="1">
    <citation type="submission" date="2020-12" db="EMBL/GenBank/DDBJ databases">
        <title>Bacterial taxonomy.</title>
        <authorList>
            <person name="Pan X."/>
        </authorList>
    </citation>
    <scope>NUCLEOTIDE SEQUENCE</scope>
    <source>
        <strain evidence="2">M0105</strain>
    </source>
</reference>
<name>A0A8J7SD97_9RHOB</name>
<dbReference type="PROSITE" id="PS00061">
    <property type="entry name" value="ADH_SHORT"/>
    <property type="match status" value="1"/>
</dbReference>
<dbReference type="PRINTS" id="PR00081">
    <property type="entry name" value="GDHRDH"/>
</dbReference>
<evidence type="ECO:0000313" key="3">
    <source>
        <dbReference type="Proteomes" id="UP000655420"/>
    </source>
</evidence>
<dbReference type="PRINTS" id="PR00080">
    <property type="entry name" value="SDRFAMILY"/>
</dbReference>
<dbReference type="Pfam" id="PF13561">
    <property type="entry name" value="adh_short_C2"/>
    <property type="match status" value="1"/>
</dbReference>
<organism evidence="2 3">
    <name type="scientific">Thermohalobaculum xanthum</name>
    <dbReference type="NCBI Taxonomy" id="2753746"/>
    <lineage>
        <taxon>Bacteria</taxon>
        <taxon>Pseudomonadati</taxon>
        <taxon>Pseudomonadota</taxon>
        <taxon>Alphaproteobacteria</taxon>
        <taxon>Rhodobacterales</taxon>
        <taxon>Paracoccaceae</taxon>
        <taxon>Thermohalobaculum</taxon>
    </lineage>
</organism>
<keyword evidence="1" id="KW-0560">Oxidoreductase</keyword>